<keyword evidence="5" id="KW-1185">Reference proteome</keyword>
<keyword evidence="1" id="KW-0863">Zinc-finger</keyword>
<accession>A0A8S3RPC4</accession>
<dbReference type="PROSITE" id="PS00028">
    <property type="entry name" value="ZINC_FINGER_C2H2_1"/>
    <property type="match status" value="1"/>
</dbReference>
<organism evidence="4 5">
    <name type="scientific">Mytilus edulis</name>
    <name type="common">Blue mussel</name>
    <dbReference type="NCBI Taxonomy" id="6550"/>
    <lineage>
        <taxon>Eukaryota</taxon>
        <taxon>Metazoa</taxon>
        <taxon>Spiralia</taxon>
        <taxon>Lophotrochozoa</taxon>
        <taxon>Mollusca</taxon>
        <taxon>Bivalvia</taxon>
        <taxon>Autobranchia</taxon>
        <taxon>Pteriomorphia</taxon>
        <taxon>Mytilida</taxon>
        <taxon>Mytiloidea</taxon>
        <taxon>Mytilidae</taxon>
        <taxon>Mytilinae</taxon>
        <taxon>Mytilus</taxon>
    </lineage>
</organism>
<gene>
    <name evidence="4" type="ORF">MEDL_22593</name>
</gene>
<reference evidence="4" key="1">
    <citation type="submission" date="2021-03" db="EMBL/GenBank/DDBJ databases">
        <authorList>
            <person name="Bekaert M."/>
        </authorList>
    </citation>
    <scope>NUCLEOTIDE SEQUENCE</scope>
</reference>
<proteinExistence type="predicted"/>
<evidence type="ECO:0000259" key="3">
    <source>
        <dbReference type="PROSITE" id="PS50157"/>
    </source>
</evidence>
<dbReference type="InterPro" id="IPR013087">
    <property type="entry name" value="Znf_C2H2_type"/>
</dbReference>
<dbReference type="Gene3D" id="3.30.160.60">
    <property type="entry name" value="Classic Zinc Finger"/>
    <property type="match status" value="1"/>
</dbReference>
<evidence type="ECO:0000256" key="1">
    <source>
        <dbReference type="PROSITE-ProRule" id="PRU00042"/>
    </source>
</evidence>
<evidence type="ECO:0000256" key="2">
    <source>
        <dbReference type="SAM" id="MobiDB-lite"/>
    </source>
</evidence>
<feature type="domain" description="C2H2-type" evidence="3">
    <location>
        <begin position="44"/>
        <end position="72"/>
    </location>
</feature>
<dbReference type="Proteomes" id="UP000683360">
    <property type="component" value="Unassembled WGS sequence"/>
</dbReference>
<dbReference type="AlphaFoldDB" id="A0A8S3RPC4"/>
<name>A0A8S3RPC4_MYTED</name>
<evidence type="ECO:0000313" key="5">
    <source>
        <dbReference type="Proteomes" id="UP000683360"/>
    </source>
</evidence>
<protein>
    <recommendedName>
        <fullName evidence="3">C2H2-type domain-containing protein</fullName>
    </recommendedName>
</protein>
<keyword evidence="1" id="KW-0862">Zinc</keyword>
<comment type="caution">
    <text evidence="4">The sequence shown here is derived from an EMBL/GenBank/DDBJ whole genome shotgun (WGS) entry which is preliminary data.</text>
</comment>
<dbReference type="SMART" id="SM00355">
    <property type="entry name" value="ZnF_C2H2"/>
    <property type="match status" value="2"/>
</dbReference>
<dbReference type="PROSITE" id="PS50157">
    <property type="entry name" value="ZINC_FINGER_C2H2_2"/>
    <property type="match status" value="1"/>
</dbReference>
<dbReference type="EMBL" id="CAJPWZ010001107">
    <property type="protein sequence ID" value="CAG2208401.1"/>
    <property type="molecule type" value="Genomic_DNA"/>
</dbReference>
<dbReference type="GO" id="GO:0008270">
    <property type="term" value="F:zinc ion binding"/>
    <property type="evidence" value="ECO:0007669"/>
    <property type="project" value="UniProtKB-KW"/>
</dbReference>
<evidence type="ECO:0000313" key="4">
    <source>
        <dbReference type="EMBL" id="CAG2208401.1"/>
    </source>
</evidence>
<keyword evidence="1" id="KW-0479">Metal-binding</keyword>
<feature type="region of interest" description="Disordered" evidence="2">
    <location>
        <begin position="192"/>
        <end position="217"/>
    </location>
</feature>
<sequence length="386" mass="44282">MQEGIWKVSAKARQNISKNSDKQKRQYDVKAHENTYKTGDVMVFFCFHCGAQYNLRSQLTRHVRDKHPKKMLQCRFCSYLVPTSKRFRLIEHEKNVHRHILNPRTNNRELVIPETPTRNPVPTSNFNTRQSCTVTRPREVTPPTTPILTRSIKPISPLSEISPCSISLGIEDYSSVSPVKKNLVDLFDSPTRQAVEEPREETSMVPEKPTPEPSTVTTTLRDSRHLALPAIGDEVCPEDRFQAPPSRFQCSYEASKCMLVAEKAKKTGKYTGSVLPVGYGCVKKEEMCILPDGTVYKLSATWVPDPSFQILKSEDTQTEERQVQQTSTQTDDKRVVLTTTATQTRRVIKKESEVQTEDCRVVMEKDTEEELELNIEEEYMDFDFYH</sequence>